<dbReference type="InterPro" id="IPR021858">
    <property type="entry name" value="Fun_TF"/>
</dbReference>
<evidence type="ECO:0000256" key="1">
    <source>
        <dbReference type="ARBA" id="ARBA00004123"/>
    </source>
</evidence>
<dbReference type="Pfam" id="PF11951">
    <property type="entry name" value="Fungal_trans_2"/>
    <property type="match status" value="1"/>
</dbReference>
<comment type="subcellular location">
    <subcellularLocation>
        <location evidence="1">Nucleus</location>
    </subcellularLocation>
</comment>
<dbReference type="Pfam" id="PF00172">
    <property type="entry name" value="Zn_clus"/>
    <property type="match status" value="1"/>
</dbReference>
<dbReference type="GO" id="GO:0005634">
    <property type="term" value="C:nucleus"/>
    <property type="evidence" value="ECO:0007669"/>
    <property type="project" value="UniProtKB-SubCell"/>
</dbReference>
<dbReference type="OrthoDB" id="5229455at2759"/>
<dbReference type="SUPFAM" id="SSF57701">
    <property type="entry name" value="Zn2/Cys6 DNA-binding domain"/>
    <property type="match status" value="1"/>
</dbReference>
<evidence type="ECO:0000256" key="2">
    <source>
        <dbReference type="ARBA" id="ARBA00023242"/>
    </source>
</evidence>
<evidence type="ECO:0000259" key="4">
    <source>
        <dbReference type="PROSITE" id="PS50048"/>
    </source>
</evidence>
<name>A0A4S2MMQ5_9PEZI</name>
<feature type="region of interest" description="Disordered" evidence="3">
    <location>
        <begin position="142"/>
        <end position="161"/>
    </location>
</feature>
<dbReference type="PANTHER" id="PTHR37534">
    <property type="entry name" value="TRANSCRIPTIONAL ACTIVATOR PROTEIN UGA3"/>
    <property type="match status" value="1"/>
</dbReference>
<dbReference type="GO" id="GO:0045944">
    <property type="term" value="P:positive regulation of transcription by RNA polymerase II"/>
    <property type="evidence" value="ECO:0007669"/>
    <property type="project" value="TreeGrafter"/>
</dbReference>
<dbReference type="GO" id="GO:0000976">
    <property type="term" value="F:transcription cis-regulatory region binding"/>
    <property type="evidence" value="ECO:0007669"/>
    <property type="project" value="TreeGrafter"/>
</dbReference>
<protein>
    <recommendedName>
        <fullName evidence="4">Zn(2)-C6 fungal-type domain-containing protein</fullName>
    </recommendedName>
</protein>
<feature type="region of interest" description="Disordered" evidence="3">
    <location>
        <begin position="101"/>
        <end position="124"/>
    </location>
</feature>
<organism evidence="5 6">
    <name type="scientific">Ascodesmis nigricans</name>
    <dbReference type="NCBI Taxonomy" id="341454"/>
    <lineage>
        <taxon>Eukaryota</taxon>
        <taxon>Fungi</taxon>
        <taxon>Dikarya</taxon>
        <taxon>Ascomycota</taxon>
        <taxon>Pezizomycotina</taxon>
        <taxon>Pezizomycetes</taxon>
        <taxon>Pezizales</taxon>
        <taxon>Ascodesmidaceae</taxon>
        <taxon>Ascodesmis</taxon>
    </lineage>
</organism>
<reference evidence="5 6" key="1">
    <citation type="submission" date="2019-04" db="EMBL/GenBank/DDBJ databases">
        <title>Comparative genomics and transcriptomics to analyze fruiting body development in filamentous ascomycetes.</title>
        <authorList>
            <consortium name="DOE Joint Genome Institute"/>
            <person name="Lutkenhaus R."/>
            <person name="Traeger S."/>
            <person name="Breuer J."/>
            <person name="Kuo A."/>
            <person name="Lipzen A."/>
            <person name="Pangilinan J."/>
            <person name="Dilworth D."/>
            <person name="Sandor L."/>
            <person name="Poggeler S."/>
            <person name="Barry K."/>
            <person name="Grigoriev I.V."/>
            <person name="Nowrousian M."/>
        </authorList>
    </citation>
    <scope>NUCLEOTIDE SEQUENCE [LARGE SCALE GENOMIC DNA]</scope>
    <source>
        <strain evidence="5 6">CBS 389.68</strain>
    </source>
</reference>
<gene>
    <name evidence="5" type="ORF">EX30DRAFT_159887</name>
</gene>
<dbReference type="SMART" id="SM00066">
    <property type="entry name" value="GAL4"/>
    <property type="match status" value="1"/>
</dbReference>
<feature type="compositionally biased region" description="Polar residues" evidence="3">
    <location>
        <begin position="186"/>
        <end position="219"/>
    </location>
</feature>
<dbReference type="STRING" id="341454.A0A4S2MMQ5"/>
<dbReference type="PROSITE" id="PS50048">
    <property type="entry name" value="ZN2_CY6_FUNGAL_2"/>
    <property type="match status" value="1"/>
</dbReference>
<evidence type="ECO:0000313" key="5">
    <source>
        <dbReference type="EMBL" id="TGZ78370.1"/>
    </source>
</evidence>
<feature type="domain" description="Zn(2)-C6 fungal-type" evidence="4">
    <location>
        <begin position="18"/>
        <end position="48"/>
    </location>
</feature>
<dbReference type="InterPro" id="IPR036864">
    <property type="entry name" value="Zn2-C6_fun-type_DNA-bd_sf"/>
</dbReference>
<dbReference type="Gene3D" id="4.10.240.10">
    <property type="entry name" value="Zn(2)-C6 fungal-type DNA-binding domain"/>
    <property type="match status" value="1"/>
</dbReference>
<dbReference type="AlphaFoldDB" id="A0A4S2MMQ5"/>
<sequence>MPRAPVAGREIRRRSRNGCWNCKARKVKCGEEKPRCNHCERLDEECDYKIRLSWGGRPLKKKLQQQQNANGVDPNGDDTAFIPGAGQFSLTHHFPAPQTFLSTNSSSGARRPAIPRANSGKKTSMSNYQTVFAVGETTLAPQQPVQTQATPITPPTPTTKVKAEVTSPLAPAVPLNVHIPLPPTSMQPVQPGSQSATSQSNYTWAQPPNSAPPTTSTFNHALINSPPHQATPTGGYFPSQPFSTQPYSSPRQPSTSPIAPYQSPPIKAGSCSPDVQYQPLGSPEPKLLYHPPPHLTSSPSKRPRTMSMQSSTSPTNDPPTSPYLTFPERHLPTMNGHLRYMDTPITSAPMNEMTELHLSHPAVTGIGVGSNIAMRRVSVDQLLSGPLQAPMEYSGVLTAPYPAVSDSFEVKTEPTPTGIPVTTLAMQDDEDVEEIRRTAFENFPSDSRFTVNSLYPGTVTIARTLLPYPPILLDNDKNRMYFDHYLKFTARLLVPHDCSENPFRYILPQMAIKTDHLMNLLLAYSASHQARLLGAPEPTERISQFIGETVRSLHLALGDTETATSDASLATAIMLASYQIITPNPFEQSGLTWRLHLNAARKIVQSRGGAQGTHSNDPVSYFLGRWFAYLDLIGRLSGREVHEPISSGEYWTSDNESERDQYTVDCFFGFTRRCITILANIGELARQCDIQRRKYRNAEDGFILSDGNGWNPPTDVHTQALILRQELVESYKNSLGKCGDHDHSGSDFDESELLEVNSTFHRAAEIYLYRRVLGYPSEDKVVQSAVGNIVATLPSIRMGGTAENCLLFPMFTAGCEAQSPAHRGYIRERMKSIEKTGLAQVRNARILMERVWAEHVPWWEIVNGEFIG</sequence>
<keyword evidence="6" id="KW-1185">Reference proteome</keyword>
<dbReference type="PANTHER" id="PTHR37534:SF43">
    <property type="entry name" value="FINGER DOMAIN PROTEIN, PUTATIVE (AFU_ORTHOLOGUE AFUA_1G01850)-RELATED"/>
    <property type="match status" value="1"/>
</dbReference>
<proteinExistence type="predicted"/>
<dbReference type="PROSITE" id="PS00463">
    <property type="entry name" value="ZN2_CY6_FUNGAL_1"/>
    <property type="match status" value="1"/>
</dbReference>
<evidence type="ECO:0000313" key="6">
    <source>
        <dbReference type="Proteomes" id="UP000298138"/>
    </source>
</evidence>
<accession>A0A4S2MMQ5</accession>
<dbReference type="Proteomes" id="UP000298138">
    <property type="component" value="Unassembled WGS sequence"/>
</dbReference>
<dbReference type="InParanoid" id="A0A4S2MMQ5"/>
<dbReference type="CDD" id="cd00067">
    <property type="entry name" value="GAL4"/>
    <property type="match status" value="1"/>
</dbReference>
<feature type="compositionally biased region" description="Low complexity" evidence="3">
    <location>
        <begin position="142"/>
        <end position="151"/>
    </location>
</feature>
<dbReference type="EMBL" id="ML220142">
    <property type="protein sequence ID" value="TGZ78370.1"/>
    <property type="molecule type" value="Genomic_DNA"/>
</dbReference>
<feature type="compositionally biased region" description="Polar residues" evidence="3">
    <location>
        <begin position="240"/>
        <end position="257"/>
    </location>
</feature>
<evidence type="ECO:0000256" key="3">
    <source>
        <dbReference type="SAM" id="MobiDB-lite"/>
    </source>
</evidence>
<keyword evidence="2" id="KW-0539">Nucleus</keyword>
<feature type="region of interest" description="Disordered" evidence="3">
    <location>
        <begin position="176"/>
        <end position="321"/>
    </location>
</feature>
<dbReference type="InterPro" id="IPR001138">
    <property type="entry name" value="Zn2Cys6_DnaBD"/>
</dbReference>
<dbReference type="GO" id="GO:0000981">
    <property type="term" value="F:DNA-binding transcription factor activity, RNA polymerase II-specific"/>
    <property type="evidence" value="ECO:0007669"/>
    <property type="project" value="InterPro"/>
</dbReference>
<dbReference type="GO" id="GO:0008270">
    <property type="term" value="F:zinc ion binding"/>
    <property type="evidence" value="ECO:0007669"/>
    <property type="project" value="InterPro"/>
</dbReference>